<proteinExistence type="predicted"/>
<keyword evidence="4" id="KW-1185">Reference proteome</keyword>
<dbReference type="Proteomes" id="UP000324611">
    <property type="component" value="Unassembled WGS sequence"/>
</dbReference>
<organism evidence="3 4">
    <name type="scientific">Chitinophaga agrisoli</name>
    <dbReference type="NCBI Taxonomy" id="2607653"/>
    <lineage>
        <taxon>Bacteria</taxon>
        <taxon>Pseudomonadati</taxon>
        <taxon>Bacteroidota</taxon>
        <taxon>Chitinophagia</taxon>
        <taxon>Chitinophagales</taxon>
        <taxon>Chitinophagaceae</taxon>
        <taxon>Chitinophaga</taxon>
    </lineage>
</organism>
<evidence type="ECO:0000259" key="2">
    <source>
        <dbReference type="Pfam" id="PF06057"/>
    </source>
</evidence>
<name>A0A5B2VSX9_9BACT</name>
<protein>
    <recommendedName>
        <fullName evidence="2">Bacterial virulence domain-containing protein</fullName>
    </recommendedName>
</protein>
<dbReference type="RefSeq" id="WP_149838927.1">
    <property type="nucleotide sequence ID" value="NZ_VUOC01000003.1"/>
</dbReference>
<feature type="domain" description="Bacterial virulence" evidence="2">
    <location>
        <begin position="47"/>
        <end position="228"/>
    </location>
</feature>
<evidence type="ECO:0000313" key="4">
    <source>
        <dbReference type="Proteomes" id="UP000324611"/>
    </source>
</evidence>
<dbReference type="EMBL" id="VUOC01000003">
    <property type="protein sequence ID" value="KAA2241412.1"/>
    <property type="molecule type" value="Genomic_DNA"/>
</dbReference>
<dbReference type="SUPFAM" id="SSF53474">
    <property type="entry name" value="alpha/beta-Hydrolases"/>
    <property type="match status" value="1"/>
</dbReference>
<dbReference type="InterPro" id="IPR010333">
    <property type="entry name" value="VirJ"/>
</dbReference>
<feature type="chain" id="PRO_5022759056" description="Bacterial virulence domain-containing protein" evidence="1">
    <location>
        <begin position="22"/>
        <end position="241"/>
    </location>
</feature>
<keyword evidence="1" id="KW-0732">Signal</keyword>
<accession>A0A5B2VSX9</accession>
<dbReference type="Pfam" id="PF06057">
    <property type="entry name" value="VirJ"/>
    <property type="match status" value="1"/>
</dbReference>
<dbReference type="Gene3D" id="3.40.50.1820">
    <property type="entry name" value="alpha/beta hydrolase"/>
    <property type="match status" value="1"/>
</dbReference>
<sequence length="241" mass="26380">MMSRKLLLAVALQLIVGLAIAQTNTTTVPQMPVTTLAPPGSEKYPLLVFLSGDGGLKKFNQDMVDAFTNAGYPVVAVNSQKYFWKKKTPKEAGWDLTLVLRYYGRRWGHNTFMLVGYSLGADVLPFMFKNMPADVQAQVQQMVLISPSNFTDLEVHVSEMLGKNTKTGLSVPGALNKITTTPLLLMFGEGEDDFDLKKLKITNYQKLVLPGGHHYDDNAGNVVQTILSHPAAPAAQAAQPQ</sequence>
<evidence type="ECO:0000313" key="3">
    <source>
        <dbReference type="EMBL" id="KAA2241412.1"/>
    </source>
</evidence>
<dbReference type="InterPro" id="IPR029058">
    <property type="entry name" value="AB_hydrolase_fold"/>
</dbReference>
<gene>
    <name evidence="3" type="ORF">F0L74_16040</name>
</gene>
<dbReference type="AlphaFoldDB" id="A0A5B2VSX9"/>
<feature type="signal peptide" evidence="1">
    <location>
        <begin position="1"/>
        <end position="21"/>
    </location>
</feature>
<comment type="caution">
    <text evidence="3">The sequence shown here is derived from an EMBL/GenBank/DDBJ whole genome shotgun (WGS) entry which is preliminary data.</text>
</comment>
<evidence type="ECO:0000256" key="1">
    <source>
        <dbReference type="SAM" id="SignalP"/>
    </source>
</evidence>
<reference evidence="3 4" key="1">
    <citation type="submission" date="2019-09" db="EMBL/GenBank/DDBJ databases">
        <title>Chitinophaga ginsengihumi sp. nov., isolated from soil of ginseng rhizosphere.</title>
        <authorList>
            <person name="Lee J."/>
        </authorList>
    </citation>
    <scope>NUCLEOTIDE SEQUENCE [LARGE SCALE GENOMIC DNA]</scope>
    <source>
        <strain evidence="3 4">BN140078</strain>
    </source>
</reference>
<reference evidence="3 4" key="2">
    <citation type="submission" date="2019-09" db="EMBL/GenBank/DDBJ databases">
        <authorList>
            <person name="Jin C."/>
        </authorList>
    </citation>
    <scope>NUCLEOTIDE SEQUENCE [LARGE SCALE GENOMIC DNA]</scope>
    <source>
        <strain evidence="3 4">BN140078</strain>
    </source>
</reference>